<keyword evidence="2" id="KW-1185">Reference proteome</keyword>
<gene>
    <name evidence="1" type="ORF">HGK34_03925</name>
</gene>
<dbReference type="EMBL" id="JABBYC010000003">
    <property type="protein sequence ID" value="MBL0885436.1"/>
    <property type="molecule type" value="Genomic_DNA"/>
</dbReference>
<comment type="caution">
    <text evidence="1">The sequence shown here is derived from an EMBL/GenBank/DDBJ whole genome shotgun (WGS) entry which is preliminary data.</text>
</comment>
<evidence type="ECO:0000313" key="2">
    <source>
        <dbReference type="Proteomes" id="UP000675409"/>
    </source>
</evidence>
<sequence length="148" mass="16167">MVTVTGEMAVMLDVLGLPQGDRRILDAIALVGPGMEIEEFDWGSERSTYFIFKPAGTDLLFEDGVLVSAIVRMHPDAQDPSYGVYPRPAALVDGLPPTATRTEVEAIFGVAERTGPNFVRYEANQRYLHVEFNADGKIGKLSALLEPV</sequence>
<protein>
    <submittedName>
        <fullName evidence="1">Uncharacterized protein</fullName>
    </submittedName>
</protein>
<proteinExistence type="predicted"/>
<accession>A0ABS1LGT2</accession>
<reference evidence="1 2" key="1">
    <citation type="journal article" date="2021" name="Arch. Microbiol.">
        <title>Myceligenerans indicum sp. nov., an actinobacterium isolated from mangrove sediment of Sundarbans, India.</title>
        <authorList>
            <person name="Asha K."/>
            <person name="Bhadury P."/>
        </authorList>
    </citation>
    <scope>NUCLEOTIDE SEQUENCE [LARGE SCALE GENOMIC DNA]</scope>
    <source>
        <strain evidence="1 2">I2</strain>
    </source>
</reference>
<dbReference type="RefSeq" id="WP_201845257.1">
    <property type="nucleotide sequence ID" value="NZ_JABBYC010000003.1"/>
</dbReference>
<dbReference type="Proteomes" id="UP000675409">
    <property type="component" value="Unassembled WGS sequence"/>
</dbReference>
<evidence type="ECO:0000313" key="1">
    <source>
        <dbReference type="EMBL" id="MBL0885436.1"/>
    </source>
</evidence>
<organism evidence="1 2">
    <name type="scientific">Myceligenerans indicum</name>
    <dbReference type="NCBI Taxonomy" id="2593663"/>
    <lineage>
        <taxon>Bacteria</taxon>
        <taxon>Bacillati</taxon>
        <taxon>Actinomycetota</taxon>
        <taxon>Actinomycetes</taxon>
        <taxon>Micrococcales</taxon>
        <taxon>Promicromonosporaceae</taxon>
        <taxon>Myceligenerans</taxon>
    </lineage>
</organism>
<name>A0ABS1LGT2_9MICO</name>